<name>A0A5B8MV82_9CHLO</name>
<dbReference type="Pfam" id="PF24681">
    <property type="entry name" value="Kelch_KLHDC2_KLHL20_DRC7"/>
    <property type="match status" value="1"/>
</dbReference>
<dbReference type="GO" id="GO:0031514">
    <property type="term" value="C:motile cilium"/>
    <property type="evidence" value="ECO:0007669"/>
    <property type="project" value="TreeGrafter"/>
</dbReference>
<dbReference type="InterPro" id="IPR003591">
    <property type="entry name" value="Leu-rich_rpt_typical-subtyp"/>
</dbReference>
<dbReference type="GO" id="GO:0007283">
    <property type="term" value="P:spermatogenesis"/>
    <property type="evidence" value="ECO:0007669"/>
    <property type="project" value="UniProtKB-KW"/>
</dbReference>
<evidence type="ECO:0000256" key="11">
    <source>
        <dbReference type="ARBA" id="ARBA00023069"/>
    </source>
</evidence>
<evidence type="ECO:0000259" key="18">
    <source>
        <dbReference type="Pfam" id="PF24667"/>
    </source>
</evidence>
<dbReference type="Pfam" id="PF13855">
    <property type="entry name" value="LRR_8"/>
    <property type="match status" value="1"/>
</dbReference>
<feature type="domain" description="Dynein regulatory complex subunit 7 C-terminal" evidence="19">
    <location>
        <begin position="1373"/>
        <end position="1479"/>
    </location>
</feature>
<evidence type="ECO:0000256" key="1">
    <source>
        <dbReference type="ARBA" id="ARBA00004611"/>
    </source>
</evidence>
<keyword evidence="13" id="KW-0966">Cell projection</keyword>
<keyword evidence="9" id="KW-0744">Spermatogenesis</keyword>
<evidence type="ECO:0000259" key="19">
    <source>
        <dbReference type="Pfam" id="PF24671"/>
    </source>
</evidence>
<dbReference type="Gene3D" id="2.120.10.80">
    <property type="entry name" value="Kelch-type beta propeller"/>
    <property type="match status" value="2"/>
</dbReference>
<evidence type="ECO:0000313" key="21">
    <source>
        <dbReference type="Proteomes" id="UP000316726"/>
    </source>
</evidence>
<evidence type="ECO:0000256" key="9">
    <source>
        <dbReference type="ARBA" id="ARBA00022871"/>
    </source>
</evidence>
<dbReference type="GO" id="GO:0048870">
    <property type="term" value="P:cell motility"/>
    <property type="evidence" value="ECO:0007669"/>
    <property type="project" value="TreeGrafter"/>
</dbReference>
<keyword evidence="4" id="KW-0963">Cytoplasm</keyword>
<evidence type="ECO:0000256" key="6">
    <source>
        <dbReference type="ARBA" id="ARBA00022737"/>
    </source>
</evidence>
<keyword evidence="21" id="KW-1185">Reference proteome</keyword>
<dbReference type="Pfam" id="PF24671">
    <property type="entry name" value="DRC7_C"/>
    <property type="match status" value="1"/>
</dbReference>
<protein>
    <recommendedName>
        <fullName evidence="3">Dynein regulatory complex subunit 7</fullName>
    </recommendedName>
    <alternativeName>
        <fullName evidence="14">Coiled-coil domain-containing protein 135</fullName>
    </alternativeName>
    <alternativeName>
        <fullName evidence="15">Coiled-coil domain-containing protein lobo homolog</fullName>
    </alternativeName>
</protein>
<comment type="subcellular location">
    <subcellularLocation>
        <location evidence="1">Cytoplasm</location>
        <location evidence="1">Cytoskeleton</location>
        <location evidence="1">Flagellum axoneme</location>
    </subcellularLocation>
</comment>
<organism evidence="20 21">
    <name type="scientific">Chloropicon primus</name>
    <dbReference type="NCBI Taxonomy" id="1764295"/>
    <lineage>
        <taxon>Eukaryota</taxon>
        <taxon>Viridiplantae</taxon>
        <taxon>Chlorophyta</taxon>
        <taxon>Chloropicophyceae</taxon>
        <taxon>Chloropicales</taxon>
        <taxon>Chloropicaceae</taxon>
        <taxon>Chloropicon</taxon>
    </lineage>
</organism>
<evidence type="ECO:0000256" key="14">
    <source>
        <dbReference type="ARBA" id="ARBA00031627"/>
    </source>
</evidence>
<dbReference type="SMART" id="SM00364">
    <property type="entry name" value="LRR_BAC"/>
    <property type="match status" value="6"/>
</dbReference>
<proteinExistence type="inferred from homology"/>
<reference evidence="20 21" key="1">
    <citation type="submission" date="2018-07" db="EMBL/GenBank/DDBJ databases">
        <title>The complete nuclear genome of the prasinophyte Chloropicon primus (CCMP1205).</title>
        <authorList>
            <person name="Pombert J.-F."/>
            <person name="Otis C."/>
            <person name="Turmel M."/>
            <person name="Lemieux C."/>
        </authorList>
    </citation>
    <scope>NUCLEOTIDE SEQUENCE [LARGE SCALE GENOMIC DNA]</scope>
    <source>
        <strain evidence="20 21">CCMP1205</strain>
    </source>
</reference>
<evidence type="ECO:0000256" key="4">
    <source>
        <dbReference type="ARBA" id="ARBA00022490"/>
    </source>
</evidence>
<dbReference type="SUPFAM" id="SSF54001">
    <property type="entry name" value="Cysteine proteinases"/>
    <property type="match status" value="1"/>
</dbReference>
<dbReference type="InterPro" id="IPR056291">
    <property type="entry name" value="MORN_DRC7"/>
</dbReference>
<dbReference type="InterPro" id="IPR038765">
    <property type="entry name" value="Papain-like_cys_pep_sf"/>
</dbReference>
<evidence type="ECO:0000256" key="7">
    <source>
        <dbReference type="ARBA" id="ARBA00022782"/>
    </source>
</evidence>
<dbReference type="InterPro" id="IPR001611">
    <property type="entry name" value="Leu-rich_rpt"/>
</dbReference>
<evidence type="ECO:0000256" key="16">
    <source>
        <dbReference type="SAM" id="MobiDB-lite"/>
    </source>
</evidence>
<keyword evidence="6" id="KW-0677">Repeat</keyword>
<dbReference type="InterPro" id="IPR015915">
    <property type="entry name" value="Kelch-typ_b-propeller"/>
</dbReference>
<feature type="domain" description="CEP76/DRC7 peptidase-like" evidence="17">
    <location>
        <begin position="879"/>
        <end position="959"/>
    </location>
</feature>
<keyword evidence="7" id="KW-0221">Differentiation</keyword>
<evidence type="ECO:0000256" key="3">
    <source>
        <dbReference type="ARBA" id="ARBA00021303"/>
    </source>
</evidence>
<evidence type="ECO:0000256" key="12">
    <source>
        <dbReference type="ARBA" id="ARBA00023212"/>
    </source>
</evidence>
<dbReference type="Proteomes" id="UP000316726">
    <property type="component" value="Chromosome 13"/>
</dbReference>
<evidence type="ECO:0000256" key="8">
    <source>
        <dbReference type="ARBA" id="ARBA00022846"/>
    </source>
</evidence>
<keyword evidence="5" id="KW-0433">Leucine-rich repeat</keyword>
<dbReference type="SUPFAM" id="SSF117281">
    <property type="entry name" value="Kelch motif"/>
    <property type="match status" value="2"/>
</dbReference>
<comment type="similarity">
    <text evidence="2">Belongs to the DRC7 family.</text>
</comment>
<evidence type="ECO:0000313" key="20">
    <source>
        <dbReference type="EMBL" id="QDZ24469.1"/>
    </source>
</evidence>
<dbReference type="InterPro" id="IPR032675">
    <property type="entry name" value="LRR_dom_sf"/>
</dbReference>
<feature type="region of interest" description="Disordered" evidence="16">
    <location>
        <begin position="966"/>
        <end position="1019"/>
    </location>
</feature>
<dbReference type="Pfam" id="PF24656">
    <property type="entry name" value="CEPT76_peptidase"/>
    <property type="match status" value="1"/>
</dbReference>
<dbReference type="STRING" id="1764295.A0A5B8MV82"/>
<keyword evidence="10" id="KW-0175">Coiled coil</keyword>
<dbReference type="EMBL" id="CP031046">
    <property type="protein sequence ID" value="QDZ24469.1"/>
    <property type="molecule type" value="Genomic_DNA"/>
</dbReference>
<dbReference type="GO" id="GO:0030154">
    <property type="term" value="P:cell differentiation"/>
    <property type="evidence" value="ECO:0007669"/>
    <property type="project" value="UniProtKB-KW"/>
</dbReference>
<keyword evidence="12" id="KW-0206">Cytoskeleton</keyword>
<dbReference type="InterPro" id="IPR033551">
    <property type="entry name" value="DRC7/lobo"/>
</dbReference>
<feature type="domain" description="Dynein regulatory complex subunit 7 MORN" evidence="18">
    <location>
        <begin position="1050"/>
        <end position="1333"/>
    </location>
</feature>
<dbReference type="PANTHER" id="PTHR35249">
    <property type="entry name" value="DYNEIN REGULATORY COMPLEX SUBUNIT 7"/>
    <property type="match status" value="1"/>
</dbReference>
<dbReference type="SMART" id="SM00369">
    <property type="entry name" value="LRR_TYP"/>
    <property type="match status" value="7"/>
</dbReference>
<dbReference type="PROSITE" id="PS51450">
    <property type="entry name" value="LRR"/>
    <property type="match status" value="2"/>
</dbReference>
<keyword evidence="11" id="KW-0969">Cilium</keyword>
<evidence type="ECO:0000256" key="15">
    <source>
        <dbReference type="ARBA" id="ARBA00031733"/>
    </source>
</evidence>
<evidence type="ECO:0000256" key="2">
    <source>
        <dbReference type="ARBA" id="ARBA00010738"/>
    </source>
</evidence>
<dbReference type="PANTHER" id="PTHR35249:SF2">
    <property type="entry name" value="DYNEIN REGULATORY COMPLEX SUBUNIT 7"/>
    <property type="match status" value="1"/>
</dbReference>
<evidence type="ECO:0000256" key="13">
    <source>
        <dbReference type="ARBA" id="ARBA00023273"/>
    </source>
</evidence>
<dbReference type="OrthoDB" id="10251809at2759"/>
<keyword evidence="8" id="KW-0282">Flagellum</keyword>
<dbReference type="SUPFAM" id="SSF52058">
    <property type="entry name" value="L domain-like"/>
    <property type="match status" value="1"/>
</dbReference>
<dbReference type="Gene3D" id="3.80.10.10">
    <property type="entry name" value="Ribonuclease Inhibitor"/>
    <property type="match status" value="2"/>
</dbReference>
<accession>A0A5B8MV82</accession>
<gene>
    <name evidence="20" type="ORF">A3770_13p69870</name>
</gene>
<dbReference type="InterPro" id="IPR056290">
    <property type="entry name" value="CEPT76/DRC7_peptidase-like_dom"/>
</dbReference>
<evidence type="ECO:0000259" key="17">
    <source>
        <dbReference type="Pfam" id="PF24656"/>
    </source>
</evidence>
<sequence length="1490" mass="170616">MDPERLKSRIAEAKKGGKLNLSYLKIAEISAASIHQIKSTIPNLSEIDLRGNLLTELPKELGELTNLKVVRLSFNKFALLPSVLSSLPSLKKLEFTGNLLQEIPDGISALQSLEELDISGNKVTTIGDNLATLTNLQILKAENNSIEDISENIGAMTELQRIDLSNNRLANLPKSIASLEKLAYLDVNANSLTDIPYELGFLPNLNHFETRYNNLKEPFKSMSEEGLSKFTEFLRDELERVKQEERERLKPVGLWVGAFQQYKILQDAPEDGEVTEVDSVISEQIRYPASSKLCEFRTGHTITAIGNKFLVFGGFVQSKSAKTNEILYIDEMFLKWRVLKTSGKVPEPRDGHSAVYHPDSARLIIFGGVTADRKRTNSIFILDLDSLTWYNPLCEGTMPAPREYASCTLSPDGQTMIVFGGHGNGMRYNDLHSLDLATYTWQQLPTVGAAPSPRQACGICTSPIDIVVDGEVEEHELLWVRGGRNNFVLDDLFYLDLNSYTWYEASKLVTPVMPSPSYGQIMVEYETKLYLVGGTHEMGGLVDGLYSFEYSIKEGETVADTLRSLRGEWKILDSVMESNAYMAPFISGNRICALQIGAKEDDRPRSSQKDVHAYWDILRTVEFEQLQPMESGLETFRNINIKEKNIKHVLSNLDTMPATYTSTTNKEDKIINYAKDFDKTFTELYPHRHQLLLLPLNECGVQKFICTTVRPTQLNHTDLYDLEGCAQFVSNFIKYETLKDRTRFPLYIPSSQTIIKWQSGDCFDMSILLTSLLIGAGYDAYCVCGYAPEWVTENNQTRTVCPYLHRKQTVAIVGKEKTGKDKKANVVDSPKYVIKKSKHLQSNYEKEMKAKKAINFDKGEEEKQKKPHYEQVTPYSSASKHLHCWVLVMAPQRDIPSHVFVEPSTGTVYKVAESPYQGVEFIWNNHNFWANMQLTETGTPIPVAPMTFNLTNEKQWESMLSQEVGVDEQEESEAADTIYSTGPTPRTVKDGITPSGLRQFGSSEAPSATPRETKEEEAEENYMNKFNIDMPRSWCSAIQIPQDIFDLRCPKGSKERKYYKCIHEVFAMFGDTARWDGMIERLVIFQDEDYEKIEETREYFTRRKDKLRQRVTLSLEETVIELFDEGSSFGLKKMVTKKGEYRLFEFHHGARLDGLLKREEVINKKISEFFKERDDHLIYRSVTYDDAELEALEEDDIAMFNQDQEKADQKVETAALPFLKMTEKFSRRADIPVGDDVYKRTYFVAADQIRLNFHFGEDRITASSRLYTKEGLTHITEVDTLKEKPTGSALLEEYQRLLLAERECSQAIRDVEREIRSILDSRMKEEQNIILTVPYYDVTRIKKEESDEEKQEEEQVEHDFLSAFLPSTINVKHLTRTECFAVRDKCLKALKDRLIERANIIQARHDEETAALAKRQANFQRDRDQMSQEEEEEYEKACEESMFRIHILEQRLKKHEEQALQKYYALDSKLRNDPRLAAMSMNSDKGGIGL</sequence>
<evidence type="ECO:0000256" key="10">
    <source>
        <dbReference type="ARBA" id="ARBA00023054"/>
    </source>
</evidence>
<evidence type="ECO:0000256" key="5">
    <source>
        <dbReference type="ARBA" id="ARBA00022614"/>
    </source>
</evidence>
<dbReference type="SMART" id="SM00365">
    <property type="entry name" value="LRR_SD22"/>
    <property type="match status" value="4"/>
</dbReference>
<dbReference type="Gene3D" id="3.10.620.30">
    <property type="match status" value="1"/>
</dbReference>
<dbReference type="Pfam" id="PF24667">
    <property type="entry name" value="MORN_DRC7"/>
    <property type="match status" value="1"/>
</dbReference>
<dbReference type="InterPro" id="IPR056292">
    <property type="entry name" value="DRC7_C"/>
</dbReference>